<keyword evidence="2" id="KW-1185">Reference proteome</keyword>
<dbReference type="SUPFAM" id="SSF50156">
    <property type="entry name" value="PDZ domain-like"/>
    <property type="match status" value="1"/>
</dbReference>
<accession>A0A1V9XU07</accession>
<name>A0A1V9XU07_9ACAR</name>
<evidence type="ECO:0000313" key="2">
    <source>
        <dbReference type="Proteomes" id="UP000192247"/>
    </source>
</evidence>
<proteinExistence type="predicted"/>
<protein>
    <recommendedName>
        <fullName evidence="3">PDZ domain-containing protein</fullName>
    </recommendedName>
</protein>
<evidence type="ECO:0000313" key="1">
    <source>
        <dbReference type="EMBL" id="OQR76902.1"/>
    </source>
</evidence>
<evidence type="ECO:0008006" key="3">
    <source>
        <dbReference type="Google" id="ProtNLM"/>
    </source>
</evidence>
<dbReference type="Proteomes" id="UP000192247">
    <property type="component" value="Unassembled WGS sequence"/>
</dbReference>
<dbReference type="InParanoid" id="A0A1V9XU07"/>
<organism evidence="1 2">
    <name type="scientific">Tropilaelaps mercedesae</name>
    <dbReference type="NCBI Taxonomy" id="418985"/>
    <lineage>
        <taxon>Eukaryota</taxon>
        <taxon>Metazoa</taxon>
        <taxon>Ecdysozoa</taxon>
        <taxon>Arthropoda</taxon>
        <taxon>Chelicerata</taxon>
        <taxon>Arachnida</taxon>
        <taxon>Acari</taxon>
        <taxon>Parasitiformes</taxon>
        <taxon>Mesostigmata</taxon>
        <taxon>Gamasina</taxon>
        <taxon>Dermanyssoidea</taxon>
        <taxon>Laelapidae</taxon>
        <taxon>Tropilaelaps</taxon>
    </lineage>
</organism>
<dbReference type="EMBL" id="MNPL01004204">
    <property type="protein sequence ID" value="OQR76902.1"/>
    <property type="molecule type" value="Genomic_DNA"/>
</dbReference>
<comment type="caution">
    <text evidence="1">The sequence shown here is derived from an EMBL/GenBank/DDBJ whole genome shotgun (WGS) entry which is preliminary data.</text>
</comment>
<dbReference type="InterPro" id="IPR036034">
    <property type="entry name" value="PDZ_sf"/>
</dbReference>
<dbReference type="AlphaFoldDB" id="A0A1V9XU07"/>
<reference evidence="1 2" key="1">
    <citation type="journal article" date="2017" name="Gigascience">
        <title>Draft genome of the honey bee ectoparasitic mite, Tropilaelaps mercedesae, is shaped by the parasitic life history.</title>
        <authorList>
            <person name="Dong X."/>
            <person name="Armstrong S.D."/>
            <person name="Xia D."/>
            <person name="Makepeace B.L."/>
            <person name="Darby A.C."/>
            <person name="Kadowaki T."/>
        </authorList>
    </citation>
    <scope>NUCLEOTIDE SEQUENCE [LARGE SCALE GENOMIC DNA]</scope>
    <source>
        <strain evidence="1">Wuxi-XJTLU</strain>
    </source>
</reference>
<sequence>MFKPFLKRDVIASIEKVSVVGISKEWIWSLIKSYMRNGKGVIHCRVFANNIYHQMYSQFNTMHQTLCQTVQSELTFSAPNQKFFRTRVIRLYNPEAKEMATHYVVWHVWPKVMCNTGMIFFGDVIMQVNGRPISILSESDVQRLWAGRSSVDVIVLSVSVLRRKDLQEAAQELNDVLAMKIKKVISL</sequence>
<gene>
    <name evidence="1" type="ORF">BIW11_02986</name>
</gene>